<dbReference type="GeneID" id="66099674"/>
<dbReference type="RefSeq" id="XP_043038297.1">
    <property type="nucleotide sequence ID" value="XM_043177387.1"/>
</dbReference>
<name>A0A9P7VQ89_9AGAR</name>
<protein>
    <submittedName>
        <fullName evidence="1">Uncharacterized protein</fullName>
    </submittedName>
</protein>
<sequence>MKEDTPSEQRILQKKIQTRFSLFKFHTTGPKVGDLQGSPNDDESQYVAQRDSLKAFVFDDRNGTRLVIALRHCHSLEWRHVVRLSIDLPDIDKNENLWIMERLRHVFSLLSDTMSPEWDKQSLLGAYYCSKCPVLYAFKTSECLEYQAKPVYRDWKSHGRAHMAVFLRNQPAYIL</sequence>
<proteinExistence type="predicted"/>
<organism evidence="1 2">
    <name type="scientific">Guyanagaster necrorhizus</name>
    <dbReference type="NCBI Taxonomy" id="856835"/>
    <lineage>
        <taxon>Eukaryota</taxon>
        <taxon>Fungi</taxon>
        <taxon>Dikarya</taxon>
        <taxon>Basidiomycota</taxon>
        <taxon>Agaricomycotina</taxon>
        <taxon>Agaricomycetes</taxon>
        <taxon>Agaricomycetidae</taxon>
        <taxon>Agaricales</taxon>
        <taxon>Marasmiineae</taxon>
        <taxon>Physalacriaceae</taxon>
        <taxon>Guyanagaster</taxon>
    </lineage>
</organism>
<reference evidence="1" key="1">
    <citation type="submission" date="2020-11" db="EMBL/GenBank/DDBJ databases">
        <title>Adaptations for nitrogen fixation in a non-lichenized fungal sporocarp promotes dispersal by wood-feeding termites.</title>
        <authorList>
            <consortium name="DOE Joint Genome Institute"/>
            <person name="Koch R.A."/>
            <person name="Yoon G."/>
            <person name="Arayal U."/>
            <person name="Lail K."/>
            <person name="Amirebrahimi M."/>
            <person name="Labutti K."/>
            <person name="Lipzen A."/>
            <person name="Riley R."/>
            <person name="Barry K."/>
            <person name="Henrissat B."/>
            <person name="Grigoriev I.V."/>
            <person name="Herr J.R."/>
            <person name="Aime M.C."/>
        </authorList>
    </citation>
    <scope>NUCLEOTIDE SEQUENCE</scope>
    <source>
        <strain evidence="1">MCA 3950</strain>
    </source>
</reference>
<dbReference type="EMBL" id="MU250539">
    <property type="protein sequence ID" value="KAG7444797.1"/>
    <property type="molecule type" value="Genomic_DNA"/>
</dbReference>
<keyword evidence="2" id="KW-1185">Reference proteome</keyword>
<comment type="caution">
    <text evidence="1">The sequence shown here is derived from an EMBL/GenBank/DDBJ whole genome shotgun (WGS) entry which is preliminary data.</text>
</comment>
<evidence type="ECO:0000313" key="1">
    <source>
        <dbReference type="EMBL" id="KAG7444797.1"/>
    </source>
</evidence>
<dbReference type="Proteomes" id="UP000812287">
    <property type="component" value="Unassembled WGS sequence"/>
</dbReference>
<dbReference type="AlphaFoldDB" id="A0A9P7VQ89"/>
<accession>A0A9P7VQ89</accession>
<evidence type="ECO:0000313" key="2">
    <source>
        <dbReference type="Proteomes" id="UP000812287"/>
    </source>
</evidence>
<gene>
    <name evidence="1" type="ORF">BT62DRAFT_1007822</name>
</gene>